<dbReference type="EMBL" id="AWSO01000998">
    <property type="protein sequence ID" value="ESK85934.1"/>
    <property type="molecule type" value="Genomic_DNA"/>
</dbReference>
<dbReference type="AlphaFoldDB" id="V2Y2S0"/>
<gene>
    <name evidence="1" type="ORF">Moror_9503</name>
</gene>
<dbReference type="Proteomes" id="UP000017559">
    <property type="component" value="Unassembled WGS sequence"/>
</dbReference>
<evidence type="ECO:0000313" key="1">
    <source>
        <dbReference type="EMBL" id="ESK85934.1"/>
    </source>
</evidence>
<sequence length="87" mass="9506">MIKSRANLRIIISRVRDTVMSPPIVIKESCLNSKAGTTSTIKPFVPFVSFSPVAKDYFIGVPQLASTDYESHVGFVASALEQESENS</sequence>
<keyword evidence="2" id="KW-1185">Reference proteome</keyword>
<name>V2Y2S0_MONRO</name>
<dbReference type="HOGENOM" id="CLU_2483881_0_0_1"/>
<reference evidence="1 2" key="1">
    <citation type="journal article" date="2014" name="BMC Genomics">
        <title>Genome and secretome analysis of the hemibiotrophic fungal pathogen, Moniliophthora roreri, which causes frosty pod rot disease of cacao: mechanisms of the biotrophic and necrotrophic phases.</title>
        <authorList>
            <person name="Meinhardt L.W."/>
            <person name="Costa G.G.L."/>
            <person name="Thomazella D.P.T."/>
            <person name="Teixeira P.J.P.L."/>
            <person name="Carazzolle M.F."/>
            <person name="Schuster S.C."/>
            <person name="Carlson J.E."/>
            <person name="Guiltinan M.J."/>
            <person name="Mieczkowski P."/>
            <person name="Farmer A."/>
            <person name="Ramaraj T."/>
            <person name="Crozier J."/>
            <person name="Davis R.E."/>
            <person name="Shao J."/>
            <person name="Melnick R.L."/>
            <person name="Pereira G.A.G."/>
            <person name="Bailey B.A."/>
        </authorList>
    </citation>
    <scope>NUCLEOTIDE SEQUENCE [LARGE SCALE GENOMIC DNA]</scope>
    <source>
        <strain evidence="1 2">MCA 2997</strain>
    </source>
</reference>
<accession>V2Y2S0</accession>
<dbReference type="KEGG" id="mrr:Moror_9503"/>
<comment type="caution">
    <text evidence="1">The sequence shown here is derived from an EMBL/GenBank/DDBJ whole genome shotgun (WGS) entry which is preliminary data.</text>
</comment>
<organism evidence="1 2">
    <name type="scientific">Moniliophthora roreri (strain MCA 2997)</name>
    <name type="common">Cocoa frosty pod rot fungus</name>
    <name type="synonym">Crinipellis roreri</name>
    <dbReference type="NCBI Taxonomy" id="1381753"/>
    <lineage>
        <taxon>Eukaryota</taxon>
        <taxon>Fungi</taxon>
        <taxon>Dikarya</taxon>
        <taxon>Basidiomycota</taxon>
        <taxon>Agaricomycotina</taxon>
        <taxon>Agaricomycetes</taxon>
        <taxon>Agaricomycetidae</taxon>
        <taxon>Agaricales</taxon>
        <taxon>Marasmiineae</taxon>
        <taxon>Marasmiaceae</taxon>
        <taxon>Moniliophthora</taxon>
    </lineage>
</organism>
<evidence type="ECO:0000313" key="2">
    <source>
        <dbReference type="Proteomes" id="UP000017559"/>
    </source>
</evidence>
<proteinExistence type="predicted"/>
<protein>
    <submittedName>
        <fullName evidence="1">Uncharacterized protein</fullName>
    </submittedName>
</protein>